<evidence type="ECO:0000256" key="11">
    <source>
        <dbReference type="HAMAP-Rule" id="MF_01393"/>
    </source>
</evidence>
<dbReference type="GO" id="GO:0045259">
    <property type="term" value="C:proton-transporting ATP synthase complex"/>
    <property type="evidence" value="ECO:0007669"/>
    <property type="project" value="UniProtKB-KW"/>
</dbReference>
<dbReference type="STRING" id="1817863.A2Y62_18685"/>
<evidence type="ECO:0000256" key="3">
    <source>
        <dbReference type="ARBA" id="ARBA00022448"/>
    </source>
</evidence>
<evidence type="ECO:0000256" key="7">
    <source>
        <dbReference type="ARBA" id="ARBA00022989"/>
    </source>
</evidence>
<evidence type="ECO:0000256" key="4">
    <source>
        <dbReference type="ARBA" id="ARBA00022547"/>
    </source>
</evidence>
<dbReference type="HAMAP" id="MF_01393">
    <property type="entry name" value="ATP_synth_a_bact"/>
    <property type="match status" value="1"/>
</dbReference>
<dbReference type="InterPro" id="IPR045082">
    <property type="entry name" value="ATP_syn_F0_a_bact/chloroplast"/>
</dbReference>
<evidence type="ECO:0000256" key="1">
    <source>
        <dbReference type="ARBA" id="ARBA00004141"/>
    </source>
</evidence>
<gene>
    <name evidence="11" type="primary">atpB</name>
    <name evidence="13" type="ORF">A2Y62_18685</name>
</gene>
<evidence type="ECO:0000256" key="12">
    <source>
        <dbReference type="RuleBase" id="RU000483"/>
    </source>
</evidence>
<dbReference type="PRINTS" id="PR00123">
    <property type="entry name" value="ATPASEA"/>
</dbReference>
<feature type="transmembrane region" description="Helical" evidence="11">
    <location>
        <begin position="108"/>
        <end position="127"/>
    </location>
</feature>
<dbReference type="EMBL" id="MFGW01000112">
    <property type="protein sequence ID" value="OGF65530.1"/>
    <property type="molecule type" value="Genomic_DNA"/>
</dbReference>
<comment type="subcellular location">
    <subcellularLocation>
        <location evidence="11 12">Cell membrane</location>
        <topology evidence="11 12">Multi-pass membrane protein</topology>
    </subcellularLocation>
    <subcellularLocation>
        <location evidence="1">Membrane</location>
        <topology evidence="1">Multi-pass membrane protein</topology>
    </subcellularLocation>
</comment>
<evidence type="ECO:0000256" key="10">
    <source>
        <dbReference type="ARBA" id="ARBA00023310"/>
    </source>
</evidence>
<dbReference type="GO" id="GO:0042777">
    <property type="term" value="P:proton motive force-driven plasma membrane ATP synthesis"/>
    <property type="evidence" value="ECO:0007669"/>
    <property type="project" value="TreeGrafter"/>
</dbReference>
<dbReference type="GO" id="GO:0046933">
    <property type="term" value="F:proton-transporting ATP synthase activity, rotational mechanism"/>
    <property type="evidence" value="ECO:0007669"/>
    <property type="project" value="UniProtKB-UniRule"/>
</dbReference>
<organism evidence="13 14">
    <name type="scientific">Candidatus Fischerbacteria bacterium RBG_13_37_8</name>
    <dbReference type="NCBI Taxonomy" id="1817863"/>
    <lineage>
        <taxon>Bacteria</taxon>
        <taxon>Candidatus Fischeribacteriota</taxon>
    </lineage>
</organism>
<comment type="similarity">
    <text evidence="2 11 12">Belongs to the ATPase A chain family.</text>
</comment>
<accession>A0A1F5VQB5</accession>
<reference evidence="13 14" key="1">
    <citation type="journal article" date="2016" name="Nat. Commun.">
        <title>Thousands of microbial genomes shed light on interconnected biogeochemical processes in an aquifer system.</title>
        <authorList>
            <person name="Anantharaman K."/>
            <person name="Brown C.T."/>
            <person name="Hug L.A."/>
            <person name="Sharon I."/>
            <person name="Castelle C.J."/>
            <person name="Probst A.J."/>
            <person name="Thomas B.C."/>
            <person name="Singh A."/>
            <person name="Wilkins M.J."/>
            <person name="Karaoz U."/>
            <person name="Brodie E.L."/>
            <person name="Williams K.H."/>
            <person name="Hubbard S.S."/>
            <person name="Banfield J.F."/>
        </authorList>
    </citation>
    <scope>NUCLEOTIDE SEQUENCE [LARGE SCALE GENOMIC DNA]</scope>
</reference>
<feature type="transmembrane region" description="Helical" evidence="11">
    <location>
        <begin position="213"/>
        <end position="230"/>
    </location>
</feature>
<feature type="transmembrane region" description="Helical" evidence="11">
    <location>
        <begin position="185"/>
        <end position="206"/>
    </location>
</feature>
<keyword evidence="3 11" id="KW-0813">Transport</keyword>
<keyword evidence="4 11" id="KW-0138">CF(0)</keyword>
<dbReference type="InterPro" id="IPR000568">
    <property type="entry name" value="ATP_synth_F0_asu"/>
</dbReference>
<dbReference type="Proteomes" id="UP000178943">
    <property type="component" value="Unassembled WGS sequence"/>
</dbReference>
<evidence type="ECO:0000313" key="13">
    <source>
        <dbReference type="EMBL" id="OGF65530.1"/>
    </source>
</evidence>
<feature type="transmembrane region" description="Helical" evidence="11">
    <location>
        <begin position="78"/>
        <end position="102"/>
    </location>
</feature>
<evidence type="ECO:0000256" key="9">
    <source>
        <dbReference type="ARBA" id="ARBA00023136"/>
    </source>
</evidence>
<dbReference type="AlphaFoldDB" id="A0A1F5VQB5"/>
<evidence type="ECO:0000256" key="8">
    <source>
        <dbReference type="ARBA" id="ARBA00023065"/>
    </source>
</evidence>
<comment type="caution">
    <text evidence="13">The sequence shown here is derived from an EMBL/GenBank/DDBJ whole genome shotgun (WGS) entry which is preliminary data.</text>
</comment>
<dbReference type="NCBIfam" id="TIGR01131">
    <property type="entry name" value="ATP_synt_6_or_A"/>
    <property type="match status" value="1"/>
</dbReference>
<dbReference type="CDD" id="cd00310">
    <property type="entry name" value="ATP-synt_Fo_a_6"/>
    <property type="match status" value="1"/>
</dbReference>
<keyword evidence="5 11" id="KW-0812">Transmembrane</keyword>
<protein>
    <recommendedName>
        <fullName evidence="11 12">ATP synthase subunit a</fullName>
    </recommendedName>
    <alternativeName>
        <fullName evidence="11">ATP synthase F0 sector subunit a</fullName>
    </alternativeName>
    <alternativeName>
        <fullName evidence="11">F-ATPase subunit 6</fullName>
    </alternativeName>
</protein>
<evidence type="ECO:0000256" key="6">
    <source>
        <dbReference type="ARBA" id="ARBA00022781"/>
    </source>
</evidence>
<keyword evidence="9 11" id="KW-0472">Membrane</keyword>
<dbReference type="GO" id="GO:0005886">
    <property type="term" value="C:plasma membrane"/>
    <property type="evidence" value="ECO:0007669"/>
    <property type="project" value="UniProtKB-SubCell"/>
</dbReference>
<keyword evidence="11" id="KW-1003">Cell membrane</keyword>
<keyword evidence="10 11" id="KW-0066">ATP synthesis</keyword>
<dbReference type="InterPro" id="IPR023011">
    <property type="entry name" value="ATP_synth_F0_asu_AS"/>
</dbReference>
<dbReference type="PANTHER" id="PTHR42823">
    <property type="entry name" value="ATP SYNTHASE SUBUNIT A, CHLOROPLASTIC"/>
    <property type="match status" value="1"/>
</dbReference>
<keyword evidence="7 11" id="KW-1133">Transmembrane helix</keyword>
<evidence type="ECO:0000256" key="5">
    <source>
        <dbReference type="ARBA" id="ARBA00022692"/>
    </source>
</evidence>
<keyword evidence="8 11" id="KW-0406">Ion transport</keyword>
<feature type="transmembrane region" description="Helical" evidence="11">
    <location>
        <begin position="20"/>
        <end position="41"/>
    </location>
</feature>
<feature type="transmembrane region" description="Helical" evidence="11">
    <location>
        <begin position="148"/>
        <end position="165"/>
    </location>
</feature>
<dbReference type="PANTHER" id="PTHR42823:SF3">
    <property type="entry name" value="ATP SYNTHASE SUBUNIT A, CHLOROPLASTIC"/>
    <property type="match status" value="1"/>
</dbReference>
<sequence>MPLASLLQKLGIEVTPEQLFPVHVVTSLLIILSVVVFVSIMKKRLSIYPSMMQYIVEGYVGFINSMVIDIIGEKGKKYLPCIGTLGVFILLSNLLGLIPGLASPTSNINITGGCAIFIFVYYHWQGIREQGIGKYIRHFMGPIEPKGFNILLVLLIFPVEVIGHFSRPLSLSIRLFGNIFGEDLVILILFSLVPLLVPLPIMCLAVFTSVIQALVFVMLSTIYIAGAVASEEHH</sequence>
<dbReference type="InterPro" id="IPR035908">
    <property type="entry name" value="F0_ATP_A_sf"/>
</dbReference>
<proteinExistence type="inferred from homology"/>
<dbReference type="PROSITE" id="PS00449">
    <property type="entry name" value="ATPASE_A"/>
    <property type="match status" value="1"/>
</dbReference>
<evidence type="ECO:0000256" key="2">
    <source>
        <dbReference type="ARBA" id="ARBA00006810"/>
    </source>
</evidence>
<dbReference type="Pfam" id="PF00119">
    <property type="entry name" value="ATP-synt_A"/>
    <property type="match status" value="1"/>
</dbReference>
<name>A0A1F5VQB5_9BACT</name>
<keyword evidence="6 11" id="KW-0375">Hydrogen ion transport</keyword>
<dbReference type="Gene3D" id="1.20.120.220">
    <property type="entry name" value="ATP synthase, F0 complex, subunit A"/>
    <property type="match status" value="1"/>
</dbReference>
<dbReference type="SUPFAM" id="SSF81336">
    <property type="entry name" value="F1F0 ATP synthase subunit A"/>
    <property type="match status" value="1"/>
</dbReference>
<evidence type="ECO:0000313" key="14">
    <source>
        <dbReference type="Proteomes" id="UP000178943"/>
    </source>
</evidence>
<comment type="function">
    <text evidence="11 12">Key component of the proton channel; it plays a direct role in the translocation of protons across the membrane.</text>
</comment>